<dbReference type="InterPro" id="IPR009057">
    <property type="entry name" value="Homeodomain-like_sf"/>
</dbReference>
<keyword evidence="3" id="KW-0804">Transcription</keyword>
<dbReference type="InterPro" id="IPR018060">
    <property type="entry name" value="HTH_AraC"/>
</dbReference>
<sequence>MREYISYEELPNWVPGRVLLASDGLGWKNVACRAYHYAGQDVIVPQMKDFMLVGYRGGVTPMQRRFDGRWTKETLVPGAASLLTRAQQVSWNWKEPIDVTHVYLSGALVAEVASEVLDCNVAEVSLADILRTDDPVMTHAMEMIAREAAAQGIGGALYVDSIARGLCVHLLRQYAEVRTPEPRNEGALTTAQMRTIIAYIEVHLGSGLDLKSMADVLGLTRCLFARQFRRSFGKPPYAFVTARRLQKAREMLATTHNPIKTIALDCGFSDQAHLTRMFRAAYGKTPAVFRRQAL</sequence>
<dbReference type="AlphaFoldDB" id="A0A1M4MVF1"/>
<dbReference type="InterPro" id="IPR018062">
    <property type="entry name" value="HTH_AraC-typ_CS"/>
</dbReference>
<keyword evidence="6" id="KW-1185">Reference proteome</keyword>
<evidence type="ECO:0000313" key="5">
    <source>
        <dbReference type="EMBL" id="SCM66320.1"/>
    </source>
</evidence>
<evidence type="ECO:0000259" key="4">
    <source>
        <dbReference type="PROSITE" id="PS01124"/>
    </source>
</evidence>
<dbReference type="PROSITE" id="PS01124">
    <property type="entry name" value="HTH_ARAC_FAMILY_2"/>
    <property type="match status" value="1"/>
</dbReference>
<accession>A0A1M4MVF1</accession>
<dbReference type="GO" id="GO:0003700">
    <property type="term" value="F:DNA-binding transcription factor activity"/>
    <property type="evidence" value="ECO:0007669"/>
    <property type="project" value="InterPro"/>
</dbReference>
<feature type="domain" description="HTH araC/xylS-type" evidence="4">
    <location>
        <begin position="194"/>
        <end position="292"/>
    </location>
</feature>
<keyword evidence="1" id="KW-0805">Transcription regulation</keyword>
<gene>
    <name evidence="5" type="ORF">KARMA_0494</name>
</gene>
<dbReference type="Gene3D" id="1.10.10.60">
    <property type="entry name" value="Homeodomain-like"/>
    <property type="match status" value="2"/>
</dbReference>
<dbReference type="PROSITE" id="PS00041">
    <property type="entry name" value="HTH_ARAC_FAMILY_1"/>
    <property type="match status" value="1"/>
</dbReference>
<dbReference type="GO" id="GO:0043565">
    <property type="term" value="F:sequence-specific DNA binding"/>
    <property type="evidence" value="ECO:0007669"/>
    <property type="project" value="InterPro"/>
</dbReference>
<organism evidence="5 6">
    <name type="scientific">Donghicola eburneus</name>
    <dbReference type="NCBI Taxonomy" id="393278"/>
    <lineage>
        <taxon>Bacteria</taxon>
        <taxon>Pseudomonadati</taxon>
        <taxon>Pseudomonadota</taxon>
        <taxon>Alphaproteobacteria</taxon>
        <taxon>Rhodobacterales</taxon>
        <taxon>Roseobacteraceae</taxon>
        <taxon>Donghicola</taxon>
    </lineage>
</organism>
<dbReference type="PANTHER" id="PTHR46796:SF6">
    <property type="entry name" value="ARAC SUBFAMILY"/>
    <property type="match status" value="1"/>
</dbReference>
<dbReference type="Pfam" id="PF12833">
    <property type="entry name" value="HTH_18"/>
    <property type="match status" value="1"/>
</dbReference>
<reference evidence="6" key="1">
    <citation type="submission" date="2016-09" db="EMBL/GenBank/DDBJ databases">
        <authorList>
            <person name="Wibberg D."/>
        </authorList>
    </citation>
    <scope>NUCLEOTIDE SEQUENCE [LARGE SCALE GENOMIC DNA]</scope>
</reference>
<evidence type="ECO:0000256" key="3">
    <source>
        <dbReference type="ARBA" id="ARBA00023163"/>
    </source>
</evidence>
<evidence type="ECO:0000256" key="1">
    <source>
        <dbReference type="ARBA" id="ARBA00023015"/>
    </source>
</evidence>
<keyword evidence="2" id="KW-0238">DNA-binding</keyword>
<dbReference type="SUPFAM" id="SSF46689">
    <property type="entry name" value="Homeodomain-like"/>
    <property type="match status" value="2"/>
</dbReference>
<protein>
    <recommendedName>
        <fullName evidence="4">HTH araC/xylS-type domain-containing protein</fullName>
    </recommendedName>
</protein>
<dbReference type="RefSeq" id="WP_083595569.1">
    <property type="nucleotide sequence ID" value="NZ_FMJB01000019.1"/>
</dbReference>
<dbReference type="SMART" id="SM00342">
    <property type="entry name" value="HTH_ARAC"/>
    <property type="match status" value="1"/>
</dbReference>
<evidence type="ECO:0000256" key="2">
    <source>
        <dbReference type="ARBA" id="ARBA00023125"/>
    </source>
</evidence>
<proteinExistence type="predicted"/>
<dbReference type="EMBL" id="FMJB01000019">
    <property type="protein sequence ID" value="SCM66320.1"/>
    <property type="molecule type" value="Genomic_DNA"/>
</dbReference>
<dbReference type="Proteomes" id="UP000184085">
    <property type="component" value="Unassembled WGS sequence"/>
</dbReference>
<name>A0A1M4MVF1_9RHOB</name>
<dbReference type="PANTHER" id="PTHR46796">
    <property type="entry name" value="HTH-TYPE TRANSCRIPTIONAL ACTIVATOR RHAS-RELATED"/>
    <property type="match status" value="1"/>
</dbReference>
<evidence type="ECO:0000313" key="6">
    <source>
        <dbReference type="Proteomes" id="UP000184085"/>
    </source>
</evidence>
<dbReference type="InterPro" id="IPR050204">
    <property type="entry name" value="AraC_XylS_family_regulators"/>
</dbReference>